<evidence type="ECO:0000313" key="3">
    <source>
        <dbReference type="Proteomes" id="UP000077173"/>
    </source>
</evidence>
<reference evidence="2 3" key="1">
    <citation type="submission" date="2016-02" db="EMBL/GenBank/DDBJ databases">
        <title>Draft genome sequence of the strain BR 10247T Bradyrhizobium neotropicale isolated from nodules of Centrolobium paraense.</title>
        <authorList>
            <person name="Simoes-Araujo J.L."/>
            <person name="Barauna A.C."/>
            <person name="Silva K."/>
            <person name="Zilli J.E."/>
        </authorList>
    </citation>
    <scope>NUCLEOTIDE SEQUENCE [LARGE SCALE GENOMIC DNA]</scope>
    <source>
        <strain evidence="2 3">BR 10247</strain>
    </source>
</reference>
<proteinExistence type="predicted"/>
<accession>A0A176YK78</accession>
<dbReference type="PANTHER" id="PTHR34989:SF1">
    <property type="entry name" value="PROTEIN HDED"/>
    <property type="match status" value="1"/>
</dbReference>
<name>A0A176YK78_9BRAD</name>
<gene>
    <name evidence="2" type="ORF">AXW67_30625</name>
</gene>
<feature type="transmembrane region" description="Helical" evidence="1">
    <location>
        <begin position="74"/>
        <end position="92"/>
    </location>
</feature>
<feature type="transmembrane region" description="Helical" evidence="1">
    <location>
        <begin position="17"/>
        <end position="37"/>
    </location>
</feature>
<feature type="transmembrane region" description="Helical" evidence="1">
    <location>
        <begin position="49"/>
        <end position="68"/>
    </location>
</feature>
<dbReference type="RefSeq" id="WP_063681978.1">
    <property type="nucleotide sequence ID" value="NZ_LSEF01000114.1"/>
</dbReference>
<feature type="transmembrane region" description="Helical" evidence="1">
    <location>
        <begin position="99"/>
        <end position="124"/>
    </location>
</feature>
<keyword evidence="1" id="KW-1133">Transmembrane helix</keyword>
<sequence length="185" mass="19668">MTVYDSRGTVGAFGSPPLWACALLGVVLIATGLFALGDLAFATIISVKFIGLTAIAAGGFEVAHAFWTKGWGGFLWRIVLGALYLAFGLILLTQPASGALILTYFLGAVLFASGVIRCVLSFAYWRQNGWMMLISGIFAVVAGVLILFGFPDISVWVLGFLLGVDLISHGLAWLLYALQSLRTTA</sequence>
<dbReference type="GO" id="GO:0005886">
    <property type="term" value="C:plasma membrane"/>
    <property type="evidence" value="ECO:0007669"/>
    <property type="project" value="TreeGrafter"/>
</dbReference>
<feature type="transmembrane region" description="Helical" evidence="1">
    <location>
        <begin position="130"/>
        <end position="148"/>
    </location>
</feature>
<evidence type="ECO:0008006" key="4">
    <source>
        <dbReference type="Google" id="ProtNLM"/>
    </source>
</evidence>
<comment type="caution">
    <text evidence="2">The sequence shown here is derived from an EMBL/GenBank/DDBJ whole genome shotgun (WGS) entry which is preliminary data.</text>
</comment>
<dbReference type="Proteomes" id="UP000077173">
    <property type="component" value="Unassembled WGS sequence"/>
</dbReference>
<dbReference type="PANTHER" id="PTHR34989">
    <property type="entry name" value="PROTEIN HDED"/>
    <property type="match status" value="1"/>
</dbReference>
<evidence type="ECO:0000313" key="2">
    <source>
        <dbReference type="EMBL" id="OAF07387.1"/>
    </source>
</evidence>
<dbReference type="Pfam" id="PF03729">
    <property type="entry name" value="DUF308"/>
    <property type="match status" value="1"/>
</dbReference>
<evidence type="ECO:0000256" key="1">
    <source>
        <dbReference type="SAM" id="Phobius"/>
    </source>
</evidence>
<dbReference type="InterPro" id="IPR005325">
    <property type="entry name" value="DUF308_memb"/>
</dbReference>
<keyword evidence="1" id="KW-0472">Membrane</keyword>
<organism evidence="2 3">
    <name type="scientific">Bradyrhizobium neotropicale</name>
    <dbReference type="NCBI Taxonomy" id="1497615"/>
    <lineage>
        <taxon>Bacteria</taxon>
        <taxon>Pseudomonadati</taxon>
        <taxon>Pseudomonadota</taxon>
        <taxon>Alphaproteobacteria</taxon>
        <taxon>Hyphomicrobiales</taxon>
        <taxon>Nitrobacteraceae</taxon>
        <taxon>Bradyrhizobium</taxon>
    </lineage>
</organism>
<dbReference type="AlphaFoldDB" id="A0A176YK78"/>
<dbReference type="EMBL" id="LSEF01000114">
    <property type="protein sequence ID" value="OAF07387.1"/>
    <property type="molecule type" value="Genomic_DNA"/>
</dbReference>
<keyword evidence="3" id="KW-1185">Reference proteome</keyword>
<dbReference type="GeneID" id="32582607"/>
<keyword evidence="1" id="KW-0812">Transmembrane</keyword>
<protein>
    <recommendedName>
        <fullName evidence="4">HdeD family acid-resistance protein</fullName>
    </recommendedName>
</protein>
<dbReference type="InterPro" id="IPR052712">
    <property type="entry name" value="Acid_resist_chaperone_HdeD"/>
</dbReference>
<feature type="transmembrane region" description="Helical" evidence="1">
    <location>
        <begin position="155"/>
        <end position="176"/>
    </location>
</feature>